<protein>
    <submittedName>
        <fullName evidence="2">Uncharacterized protein</fullName>
    </submittedName>
</protein>
<sequence length="323" mass="35506">MENKMDEQLIPNEEQHVAEEAIEISQPQQQIPPSYTSTKQPIQPQGVYAAQPQQNYIIQNIPVQQNQGCCGGRSEWFKHSAGMKTGIIQLILAIVASILSGVAIYLQLRYDRDFVPMGSPIGATIFFFLPAGILGVCSKKKSSCVIVAYLVMSILAAILAAFVCATEVIGAFRSEGYVCWNYPEGEVYAYSCPYKRFMDVTALHSVVAILMFAEFVVAIVASAICCGGLSGCCARPPTQQTHNNPMVFYPHSGMQPIQAQMGPMLYREASCLSRPRKDGSGRTLILETYSHQSTTHSPCYLTYFSPVDAKQPTLEVSSVLQYT</sequence>
<feature type="transmembrane region" description="Helical" evidence="1">
    <location>
        <begin position="87"/>
        <end position="108"/>
    </location>
</feature>
<keyword evidence="1" id="KW-1133">Transmembrane helix</keyword>
<name>A0A7M7RHN2_STRPU</name>
<feature type="transmembrane region" description="Helical" evidence="1">
    <location>
        <begin position="146"/>
        <end position="172"/>
    </location>
</feature>
<dbReference type="RefSeq" id="XP_799770.3">
    <property type="nucleotide sequence ID" value="XM_794677.4"/>
</dbReference>
<keyword evidence="3" id="KW-1185">Reference proteome</keyword>
<dbReference type="InterPro" id="IPR030417">
    <property type="entry name" value="MS4A"/>
</dbReference>
<feature type="transmembrane region" description="Helical" evidence="1">
    <location>
        <begin position="206"/>
        <end position="229"/>
    </location>
</feature>
<dbReference type="AlphaFoldDB" id="A0A7M7RHN2"/>
<evidence type="ECO:0000256" key="1">
    <source>
        <dbReference type="SAM" id="Phobius"/>
    </source>
</evidence>
<dbReference type="GeneID" id="575235"/>
<feature type="transmembrane region" description="Helical" evidence="1">
    <location>
        <begin position="114"/>
        <end position="134"/>
    </location>
</feature>
<dbReference type="OrthoDB" id="10041462at2759"/>
<dbReference type="Proteomes" id="UP000007110">
    <property type="component" value="Unassembled WGS sequence"/>
</dbReference>
<proteinExistence type="predicted"/>
<dbReference type="KEGG" id="spu:575235"/>
<keyword evidence="1" id="KW-0812">Transmembrane</keyword>
<reference evidence="2" key="2">
    <citation type="submission" date="2021-01" db="UniProtKB">
        <authorList>
            <consortium name="EnsemblMetazoa"/>
        </authorList>
    </citation>
    <scope>IDENTIFICATION</scope>
</reference>
<organism evidence="2 3">
    <name type="scientific">Strongylocentrotus purpuratus</name>
    <name type="common">Purple sea urchin</name>
    <dbReference type="NCBI Taxonomy" id="7668"/>
    <lineage>
        <taxon>Eukaryota</taxon>
        <taxon>Metazoa</taxon>
        <taxon>Echinodermata</taxon>
        <taxon>Eleutherozoa</taxon>
        <taxon>Echinozoa</taxon>
        <taxon>Echinoidea</taxon>
        <taxon>Euechinoidea</taxon>
        <taxon>Echinacea</taxon>
        <taxon>Camarodonta</taxon>
        <taxon>Echinidea</taxon>
        <taxon>Strongylocentrotidae</taxon>
        <taxon>Strongylocentrotus</taxon>
    </lineage>
</organism>
<dbReference type="PANTHER" id="PTHR23320:SF165">
    <property type="entry name" value="MARVEL DOMAIN-CONTAINING PROTEIN"/>
    <property type="match status" value="1"/>
</dbReference>
<dbReference type="EnsemblMetazoa" id="XM_794677">
    <property type="protein sequence ID" value="XP_799770"/>
    <property type="gene ID" value="LOC575235"/>
</dbReference>
<dbReference type="PANTHER" id="PTHR23320">
    <property type="entry name" value="MEMBRANE-SPANNING 4-DOMAINS SUBFAMILY A MS4A -RELATED"/>
    <property type="match status" value="1"/>
</dbReference>
<reference evidence="3" key="1">
    <citation type="submission" date="2015-02" db="EMBL/GenBank/DDBJ databases">
        <title>Genome sequencing for Strongylocentrotus purpuratus.</title>
        <authorList>
            <person name="Murali S."/>
            <person name="Liu Y."/>
            <person name="Vee V."/>
            <person name="English A."/>
            <person name="Wang M."/>
            <person name="Skinner E."/>
            <person name="Han Y."/>
            <person name="Muzny D.M."/>
            <person name="Worley K.C."/>
            <person name="Gibbs R.A."/>
        </authorList>
    </citation>
    <scope>NUCLEOTIDE SEQUENCE</scope>
</reference>
<evidence type="ECO:0000313" key="2">
    <source>
        <dbReference type="EnsemblMetazoa" id="XP_799770"/>
    </source>
</evidence>
<dbReference type="FunCoup" id="A0A7M7RHN2">
    <property type="interactions" value="201"/>
</dbReference>
<evidence type="ECO:0000313" key="3">
    <source>
        <dbReference type="Proteomes" id="UP000007110"/>
    </source>
</evidence>
<accession>A0A7M7RHN2</accession>
<dbReference type="InParanoid" id="A0A7M7RHN2"/>
<keyword evidence="1" id="KW-0472">Membrane</keyword>
<dbReference type="OMA" id="ENKMDEQ"/>